<protein>
    <submittedName>
        <fullName evidence="2">Uncharacterized protein</fullName>
    </submittedName>
</protein>
<reference evidence="2 3" key="1">
    <citation type="submission" date="2018-03" db="EMBL/GenBank/DDBJ databases">
        <title>Genomic Encyclopedia of Archaeal and Bacterial Type Strains, Phase II (KMG-II): from individual species to whole genera.</title>
        <authorList>
            <person name="Goeker M."/>
        </authorList>
    </citation>
    <scope>NUCLEOTIDE SEQUENCE [LARGE SCALE GENOMIC DNA]</scope>
    <source>
        <strain evidence="2 3">DSM 44720</strain>
    </source>
</reference>
<feature type="region of interest" description="Disordered" evidence="1">
    <location>
        <begin position="1"/>
        <end position="80"/>
    </location>
</feature>
<sequence>MWSPVPRTTHRYSGPLGAVPEAPSRKWPSGPSATCVEQARPRPPSRWYPAGAPAVDVRWSSPPRWRTTSTVPGADGPEPGCSRRFGDPAPVSGILSALASSTSAASSGAVAAEATAPRLMFATAGFTALPVTRSTPLIAWANVPDPAQCNTFTATSRTDLATPCWAPPTVLATCVPCPLRSVLLPSTAL</sequence>
<keyword evidence="3" id="KW-1185">Reference proteome</keyword>
<evidence type="ECO:0000313" key="2">
    <source>
        <dbReference type="EMBL" id="PRY44945.1"/>
    </source>
</evidence>
<evidence type="ECO:0000313" key="3">
    <source>
        <dbReference type="Proteomes" id="UP000239494"/>
    </source>
</evidence>
<accession>A0A2T0TH51</accession>
<proteinExistence type="predicted"/>
<gene>
    <name evidence="2" type="ORF">CLV43_102510</name>
</gene>
<organism evidence="2 3">
    <name type="scientific">Umezawaea tangerina</name>
    <dbReference type="NCBI Taxonomy" id="84725"/>
    <lineage>
        <taxon>Bacteria</taxon>
        <taxon>Bacillati</taxon>
        <taxon>Actinomycetota</taxon>
        <taxon>Actinomycetes</taxon>
        <taxon>Pseudonocardiales</taxon>
        <taxon>Pseudonocardiaceae</taxon>
        <taxon>Umezawaea</taxon>
    </lineage>
</organism>
<comment type="caution">
    <text evidence="2">The sequence shown here is derived from an EMBL/GenBank/DDBJ whole genome shotgun (WGS) entry which is preliminary data.</text>
</comment>
<dbReference type="AlphaFoldDB" id="A0A2T0TH51"/>
<name>A0A2T0TH51_9PSEU</name>
<dbReference type="EMBL" id="PVTF01000002">
    <property type="protein sequence ID" value="PRY44945.1"/>
    <property type="molecule type" value="Genomic_DNA"/>
</dbReference>
<evidence type="ECO:0000256" key="1">
    <source>
        <dbReference type="SAM" id="MobiDB-lite"/>
    </source>
</evidence>
<dbReference type="Proteomes" id="UP000239494">
    <property type="component" value="Unassembled WGS sequence"/>
</dbReference>